<feature type="transmembrane region" description="Helical" evidence="1">
    <location>
        <begin position="46"/>
        <end position="68"/>
    </location>
</feature>
<dbReference type="InterPro" id="IPR029365">
    <property type="entry name" value="TMEM238"/>
</dbReference>
<evidence type="ECO:0000313" key="2">
    <source>
        <dbReference type="Ensembl" id="ENSGMOP00000055270.1"/>
    </source>
</evidence>
<dbReference type="Proteomes" id="UP000694546">
    <property type="component" value="Chromosome 11"/>
</dbReference>
<dbReference type="AlphaFoldDB" id="A0A8C5C3L8"/>
<dbReference type="PANTHER" id="PTHR28613:SF5">
    <property type="entry name" value="TRANSMEMBRANE PROTEIN 238"/>
    <property type="match status" value="1"/>
</dbReference>
<organism evidence="2 3">
    <name type="scientific">Gadus morhua</name>
    <name type="common">Atlantic cod</name>
    <dbReference type="NCBI Taxonomy" id="8049"/>
    <lineage>
        <taxon>Eukaryota</taxon>
        <taxon>Metazoa</taxon>
        <taxon>Chordata</taxon>
        <taxon>Craniata</taxon>
        <taxon>Vertebrata</taxon>
        <taxon>Euteleostomi</taxon>
        <taxon>Actinopterygii</taxon>
        <taxon>Neopterygii</taxon>
        <taxon>Teleostei</taxon>
        <taxon>Neoteleostei</taxon>
        <taxon>Acanthomorphata</taxon>
        <taxon>Zeiogadaria</taxon>
        <taxon>Gadariae</taxon>
        <taxon>Gadiformes</taxon>
        <taxon>Gadoidei</taxon>
        <taxon>Gadidae</taxon>
        <taxon>Gadus</taxon>
    </lineage>
</organism>
<dbReference type="KEGG" id="gmh:115554155"/>
<dbReference type="GeneTree" id="ENSGT00940000162720"/>
<sequence>CVCSDGLTHCKFALVFAVAMDLLGVISMLLGVFASLEFEGQDFGDLLVYSGALLVLFSMGGWVIWYSGNIQGLTTTKKLGGTAFDRLARNLSRRIRMPRSQSSP</sequence>
<evidence type="ECO:0000313" key="3">
    <source>
        <dbReference type="Proteomes" id="UP000694546"/>
    </source>
</evidence>
<keyword evidence="1" id="KW-0472">Membrane</keyword>
<dbReference type="Pfam" id="PF15125">
    <property type="entry name" value="TMEM238"/>
    <property type="match status" value="1"/>
</dbReference>
<dbReference type="OMA" id="PLEIQGQ"/>
<keyword evidence="3" id="KW-1185">Reference proteome</keyword>
<keyword evidence="1" id="KW-0812">Transmembrane</keyword>
<name>A0A8C5C3L8_GADMO</name>
<reference evidence="2" key="2">
    <citation type="submission" date="2025-09" db="UniProtKB">
        <authorList>
            <consortium name="Ensembl"/>
        </authorList>
    </citation>
    <scope>IDENTIFICATION</scope>
</reference>
<feature type="transmembrane region" description="Helical" evidence="1">
    <location>
        <begin position="12"/>
        <end position="34"/>
    </location>
</feature>
<keyword evidence="1" id="KW-1133">Transmembrane helix</keyword>
<evidence type="ECO:0008006" key="4">
    <source>
        <dbReference type="Google" id="ProtNLM"/>
    </source>
</evidence>
<dbReference type="Ensembl" id="ENSGMOT00000034805.1">
    <property type="protein sequence ID" value="ENSGMOP00000055270.1"/>
    <property type="gene ID" value="ENSGMOG00000030997.1"/>
</dbReference>
<evidence type="ECO:0000256" key="1">
    <source>
        <dbReference type="SAM" id="Phobius"/>
    </source>
</evidence>
<accession>A0A8C5C3L8</accession>
<protein>
    <recommendedName>
        <fullName evidence="4">Transmembrane protein 238</fullName>
    </recommendedName>
</protein>
<proteinExistence type="predicted"/>
<dbReference type="PANTHER" id="PTHR28613">
    <property type="entry name" value="SI:CH211-232M10.4-RELATED"/>
    <property type="match status" value="1"/>
</dbReference>
<reference evidence="2" key="1">
    <citation type="submission" date="2025-08" db="UniProtKB">
        <authorList>
            <consortium name="Ensembl"/>
        </authorList>
    </citation>
    <scope>IDENTIFICATION</scope>
</reference>